<protein>
    <submittedName>
        <fullName evidence="3">Malonyl-CoA decarboxylase</fullName>
    </submittedName>
</protein>
<feature type="domain" description="Malonyl-CoA decarboxylase N-terminal" evidence="2">
    <location>
        <begin position="80"/>
        <end position="163"/>
    </location>
</feature>
<dbReference type="PANTHER" id="PTHR28641">
    <property type="match status" value="1"/>
</dbReference>
<dbReference type="Pfam" id="PF05292">
    <property type="entry name" value="MCD"/>
    <property type="match status" value="1"/>
</dbReference>
<sequence>MDMAFLGELLTNVADRGRALIGFERFLGKGARPIDRLCEDLLSGKGEASGMAFAQAVLDAWQRLDKPGRLAFFNLLAERFGPDAERLDKAIETYRKKPDAAAVSALHLASEPRRQELLRRLNLAPDGTHVLVQMREALFEAMEAEPALKAVDADFRHLFGSWFNRGFLVLRRIDWRTPANVLEKIIRYEAVHEIQGWDDLRRRLEPADRRCFAFFHPQLVDEPLIFVEVALTTEIPRTIGEVLQPEREVLPAQEATTAVFYSISNCQEGLRGISFGNFLIKQVAEDLKRELPGLDTFVTLSPVPGFARWLSGIAADPGAFHLTNEERAELGRPAGETISLDDATKARRDKLLGQMAAQYLLRARGSSGRVIDPVARFHLGNGARLERVNVGGNLSARGLRESHGVMVNYRYDLDDIETNHEAFATRDTVVASSSVRKLLRPANP</sequence>
<evidence type="ECO:0000313" key="4">
    <source>
        <dbReference type="Proteomes" id="UP000619295"/>
    </source>
</evidence>
<reference evidence="3" key="1">
    <citation type="submission" date="2020-09" db="EMBL/GenBank/DDBJ databases">
        <title>Bosea spartocytisi sp. nov. a root nodule endophyte of Spartocytisus supranubius in the high mountain ecosystem fo the Teide National Park (Canary Islands, Spain).</title>
        <authorList>
            <person name="Pulido-Suarez L."/>
            <person name="Peix A."/>
            <person name="Igual J.M."/>
            <person name="Socas-Perez N."/>
            <person name="Velazquez E."/>
            <person name="Flores-Felix J.D."/>
            <person name="Leon-Barrios M."/>
        </authorList>
    </citation>
    <scope>NUCLEOTIDE SEQUENCE</scope>
    <source>
        <strain evidence="3">SSUT16</strain>
    </source>
</reference>
<dbReference type="InterPro" id="IPR035372">
    <property type="entry name" value="MCD_N"/>
</dbReference>
<comment type="caution">
    <text evidence="3">The sequence shown here is derived from an EMBL/GenBank/DDBJ whole genome shotgun (WGS) entry which is preliminary data.</text>
</comment>
<accession>A0A927E805</accession>
<dbReference type="EMBL" id="JACXWY010000001">
    <property type="protein sequence ID" value="MBD3844606.1"/>
    <property type="molecule type" value="Genomic_DNA"/>
</dbReference>
<evidence type="ECO:0000259" key="1">
    <source>
        <dbReference type="Pfam" id="PF05292"/>
    </source>
</evidence>
<dbReference type="Pfam" id="PF17408">
    <property type="entry name" value="MCD_N"/>
    <property type="match status" value="1"/>
</dbReference>
<proteinExistence type="predicted"/>
<dbReference type="Gene3D" id="1.20.140.90">
    <property type="entry name" value="Malonyl-CoA decarboxylase, oligemerization domain"/>
    <property type="match status" value="1"/>
</dbReference>
<feature type="domain" description="Malonyl-CoA decarboxylase C-terminal" evidence="1">
    <location>
        <begin position="166"/>
        <end position="412"/>
    </location>
</feature>
<evidence type="ECO:0000259" key="2">
    <source>
        <dbReference type="Pfam" id="PF17408"/>
    </source>
</evidence>
<dbReference type="GO" id="GO:0006633">
    <property type="term" value="P:fatty acid biosynthetic process"/>
    <property type="evidence" value="ECO:0007669"/>
    <property type="project" value="InterPro"/>
</dbReference>
<evidence type="ECO:0000313" key="3">
    <source>
        <dbReference type="EMBL" id="MBD3844606.1"/>
    </source>
</evidence>
<organism evidence="3 4">
    <name type="scientific">Bosea spartocytisi</name>
    <dbReference type="NCBI Taxonomy" id="2773451"/>
    <lineage>
        <taxon>Bacteria</taxon>
        <taxon>Pseudomonadati</taxon>
        <taxon>Pseudomonadota</taxon>
        <taxon>Alphaproteobacteria</taxon>
        <taxon>Hyphomicrobiales</taxon>
        <taxon>Boseaceae</taxon>
        <taxon>Bosea</taxon>
    </lineage>
</organism>
<dbReference type="InterPro" id="IPR007956">
    <property type="entry name" value="Malonyl_CoA_deC_C"/>
</dbReference>
<dbReference type="InterPro" id="IPR042303">
    <property type="entry name" value="Malonyl_CoA_deC_C_sf"/>
</dbReference>
<dbReference type="InterPro" id="IPR038917">
    <property type="entry name" value="Malonyl_CoA_deC"/>
</dbReference>
<dbReference type="GO" id="GO:0050080">
    <property type="term" value="F:malonyl-CoA decarboxylase activity"/>
    <property type="evidence" value="ECO:0007669"/>
    <property type="project" value="InterPro"/>
</dbReference>
<dbReference type="Gene3D" id="3.40.630.150">
    <property type="entry name" value="Malonyl-CoA decarboxylase, catalytic domain"/>
    <property type="match status" value="1"/>
</dbReference>
<dbReference type="InterPro" id="IPR038351">
    <property type="entry name" value="MCD_N_sf"/>
</dbReference>
<dbReference type="PANTHER" id="PTHR28641:SF1">
    <property type="entry name" value="MALONYL-COA DECARBOXYLASE, MITOCHONDRIAL"/>
    <property type="match status" value="1"/>
</dbReference>
<dbReference type="Proteomes" id="UP000619295">
    <property type="component" value="Unassembled WGS sequence"/>
</dbReference>
<dbReference type="AlphaFoldDB" id="A0A927E805"/>
<gene>
    <name evidence="3" type="ORF">IED13_02755</name>
</gene>
<dbReference type="RefSeq" id="WP_112763376.1">
    <property type="nucleotide sequence ID" value="NZ_JACXWY010000001.1"/>
</dbReference>
<keyword evidence="4" id="KW-1185">Reference proteome</keyword>
<name>A0A927E805_9HYPH</name>